<reference evidence="1" key="1">
    <citation type="journal article" date="2014" name="Front. Microbiol.">
        <title>High frequency of phylogenetically diverse reductive dehalogenase-homologous genes in deep subseafloor sedimentary metagenomes.</title>
        <authorList>
            <person name="Kawai M."/>
            <person name="Futagami T."/>
            <person name="Toyoda A."/>
            <person name="Takaki Y."/>
            <person name="Nishi S."/>
            <person name="Hori S."/>
            <person name="Arai W."/>
            <person name="Tsubouchi T."/>
            <person name="Morono Y."/>
            <person name="Uchiyama I."/>
            <person name="Ito T."/>
            <person name="Fujiyama A."/>
            <person name="Inagaki F."/>
            <person name="Takami H."/>
        </authorList>
    </citation>
    <scope>NUCLEOTIDE SEQUENCE</scope>
    <source>
        <strain evidence="1">Expedition CK06-06</strain>
    </source>
</reference>
<dbReference type="AlphaFoldDB" id="X0XG86"/>
<gene>
    <name evidence="1" type="ORF">S01H1_72496</name>
</gene>
<name>X0XG86_9ZZZZ</name>
<organism evidence="1">
    <name type="scientific">marine sediment metagenome</name>
    <dbReference type="NCBI Taxonomy" id="412755"/>
    <lineage>
        <taxon>unclassified sequences</taxon>
        <taxon>metagenomes</taxon>
        <taxon>ecological metagenomes</taxon>
    </lineage>
</organism>
<proteinExistence type="predicted"/>
<comment type="caution">
    <text evidence="1">The sequence shown here is derived from an EMBL/GenBank/DDBJ whole genome shotgun (WGS) entry which is preliminary data.</text>
</comment>
<feature type="non-terminal residue" evidence="1">
    <location>
        <position position="153"/>
    </location>
</feature>
<accession>X0XG86</accession>
<evidence type="ECO:0000313" key="1">
    <source>
        <dbReference type="EMBL" id="GAG35653.1"/>
    </source>
</evidence>
<dbReference type="EMBL" id="BARS01048358">
    <property type="protein sequence ID" value="GAG35653.1"/>
    <property type="molecule type" value="Genomic_DNA"/>
</dbReference>
<sequence length="153" mass="16864">MTKLIGVEPDCPFSPGMLKKIAYAGTQASSFVQAAKDLHALAEVEVTAKRVERWTKRVGHERIAEVGASAEAYRKLPLPDQRKSPTNQVPQVACVQMDGGRIQIRDRNNVSTDDNAKGHWRESLIGCCLSMASEEYAEDPCPIIPQTFVDPAR</sequence>
<protein>
    <submittedName>
        <fullName evidence="1">Uncharacterized protein</fullName>
    </submittedName>
</protein>